<dbReference type="EMBL" id="ML978068">
    <property type="protein sequence ID" value="KAF2016917.1"/>
    <property type="molecule type" value="Genomic_DNA"/>
</dbReference>
<dbReference type="RefSeq" id="XP_033385256.1">
    <property type="nucleotide sequence ID" value="XM_033531784.1"/>
</dbReference>
<gene>
    <name evidence="2" type="ORF">BU24DRAFT_460028</name>
</gene>
<feature type="compositionally biased region" description="Polar residues" evidence="1">
    <location>
        <begin position="1"/>
        <end position="14"/>
    </location>
</feature>
<name>A0A6A5XVR5_9PLEO</name>
<organism evidence="2 3">
    <name type="scientific">Aaosphaeria arxii CBS 175.79</name>
    <dbReference type="NCBI Taxonomy" id="1450172"/>
    <lineage>
        <taxon>Eukaryota</taxon>
        <taxon>Fungi</taxon>
        <taxon>Dikarya</taxon>
        <taxon>Ascomycota</taxon>
        <taxon>Pezizomycotina</taxon>
        <taxon>Dothideomycetes</taxon>
        <taxon>Pleosporomycetidae</taxon>
        <taxon>Pleosporales</taxon>
        <taxon>Pleosporales incertae sedis</taxon>
        <taxon>Aaosphaeria</taxon>
    </lineage>
</organism>
<feature type="compositionally biased region" description="Low complexity" evidence="1">
    <location>
        <begin position="25"/>
        <end position="35"/>
    </location>
</feature>
<accession>A0A6A5XVR5</accession>
<protein>
    <submittedName>
        <fullName evidence="2">Uncharacterized protein</fullName>
    </submittedName>
</protein>
<feature type="region of interest" description="Disordered" evidence="1">
    <location>
        <begin position="333"/>
        <end position="358"/>
    </location>
</feature>
<dbReference type="OrthoDB" id="3799016at2759"/>
<feature type="region of interest" description="Disordered" evidence="1">
    <location>
        <begin position="1"/>
        <end position="127"/>
    </location>
</feature>
<feature type="compositionally biased region" description="Polar residues" evidence="1">
    <location>
        <begin position="84"/>
        <end position="101"/>
    </location>
</feature>
<dbReference type="AlphaFoldDB" id="A0A6A5XVR5"/>
<evidence type="ECO:0000313" key="2">
    <source>
        <dbReference type="EMBL" id="KAF2016917.1"/>
    </source>
</evidence>
<keyword evidence="3" id="KW-1185">Reference proteome</keyword>
<dbReference type="GeneID" id="54289181"/>
<reference evidence="2" key="1">
    <citation type="journal article" date="2020" name="Stud. Mycol.">
        <title>101 Dothideomycetes genomes: a test case for predicting lifestyles and emergence of pathogens.</title>
        <authorList>
            <person name="Haridas S."/>
            <person name="Albert R."/>
            <person name="Binder M."/>
            <person name="Bloem J."/>
            <person name="Labutti K."/>
            <person name="Salamov A."/>
            <person name="Andreopoulos B."/>
            <person name="Baker S."/>
            <person name="Barry K."/>
            <person name="Bills G."/>
            <person name="Bluhm B."/>
            <person name="Cannon C."/>
            <person name="Castanera R."/>
            <person name="Culley D."/>
            <person name="Daum C."/>
            <person name="Ezra D."/>
            <person name="Gonzalez J."/>
            <person name="Henrissat B."/>
            <person name="Kuo A."/>
            <person name="Liang C."/>
            <person name="Lipzen A."/>
            <person name="Lutzoni F."/>
            <person name="Magnuson J."/>
            <person name="Mondo S."/>
            <person name="Nolan M."/>
            <person name="Ohm R."/>
            <person name="Pangilinan J."/>
            <person name="Park H.-J."/>
            <person name="Ramirez L."/>
            <person name="Alfaro M."/>
            <person name="Sun H."/>
            <person name="Tritt A."/>
            <person name="Yoshinaga Y."/>
            <person name="Zwiers L.-H."/>
            <person name="Turgeon B."/>
            <person name="Goodwin S."/>
            <person name="Spatafora J."/>
            <person name="Crous P."/>
            <person name="Grigoriev I."/>
        </authorList>
    </citation>
    <scope>NUCLEOTIDE SEQUENCE</scope>
    <source>
        <strain evidence="2">CBS 175.79</strain>
    </source>
</reference>
<sequence>MSSPQYTNPVSQRPLTPPESEDDMSSQPGSKASKASPPPSSSAIDFNKASQFDSGYFGEAVHAPGESPANTSDEEKDAQKSDSPKGSASTPKAQSKSSSHLPITPSPTPARHRTSTPQPIDIERPYTPTPLFPKTLNGQQSNIGVPQYPYTPDSARSAHGRSHVFPTVTPLPSMPWTDPVSPSGSPVQSALSSCISKLENLIQSSQPNDVQMEHIVAQFESISSFLSAPESQTRQTDDVLFTELENTLNEEGDNVHADGKTTQHDGEGLNLAEVPDHLVAKEYVGKVGRYILGVKKHVDDLKLRMEEVKLLNSIQVDIIQDLRTELRTRIHETGGTGNLSATPSEDEATSSGGSTPRRFVPPYQASFWGSVREALDQVGDIWLDW</sequence>
<evidence type="ECO:0000313" key="3">
    <source>
        <dbReference type="Proteomes" id="UP000799778"/>
    </source>
</evidence>
<feature type="compositionally biased region" description="Polar residues" evidence="1">
    <location>
        <begin position="338"/>
        <end position="354"/>
    </location>
</feature>
<evidence type="ECO:0000256" key="1">
    <source>
        <dbReference type="SAM" id="MobiDB-lite"/>
    </source>
</evidence>
<dbReference type="Proteomes" id="UP000799778">
    <property type="component" value="Unassembled WGS sequence"/>
</dbReference>
<proteinExistence type="predicted"/>